<dbReference type="AlphaFoldDB" id="A0AAD6UKI9"/>
<dbReference type="Proteomes" id="UP001219525">
    <property type="component" value="Unassembled WGS sequence"/>
</dbReference>
<gene>
    <name evidence="1" type="ORF">GGX14DRAFT_308566</name>
</gene>
<proteinExistence type="predicted"/>
<name>A0AAD6UKI9_9AGAR</name>
<feature type="non-terminal residue" evidence="1">
    <location>
        <position position="1"/>
    </location>
</feature>
<organism evidence="1 2">
    <name type="scientific">Mycena pura</name>
    <dbReference type="NCBI Taxonomy" id="153505"/>
    <lineage>
        <taxon>Eukaryota</taxon>
        <taxon>Fungi</taxon>
        <taxon>Dikarya</taxon>
        <taxon>Basidiomycota</taxon>
        <taxon>Agaricomycotina</taxon>
        <taxon>Agaricomycetes</taxon>
        <taxon>Agaricomycetidae</taxon>
        <taxon>Agaricales</taxon>
        <taxon>Marasmiineae</taxon>
        <taxon>Mycenaceae</taxon>
        <taxon>Mycena</taxon>
    </lineage>
</organism>
<evidence type="ECO:0000313" key="2">
    <source>
        <dbReference type="Proteomes" id="UP001219525"/>
    </source>
</evidence>
<accession>A0AAD6UKI9</accession>
<protein>
    <submittedName>
        <fullName evidence="1">Uncharacterized protein</fullName>
    </submittedName>
</protein>
<dbReference type="EMBL" id="JARJCW010000176">
    <property type="protein sequence ID" value="KAJ7189485.1"/>
    <property type="molecule type" value="Genomic_DNA"/>
</dbReference>
<comment type="caution">
    <text evidence="1">The sequence shown here is derived from an EMBL/GenBank/DDBJ whole genome shotgun (WGS) entry which is preliminary data.</text>
</comment>
<sequence length="95" mass="11067">VNNVFEAEFLRTFEGPVPEELFINRGGRMRLAFEILLDFFNPHGLRKRGNHDSVGILAVVNLNISEDLRYKPEFMWLSIILGPKEPNYEQINSYL</sequence>
<keyword evidence="2" id="KW-1185">Reference proteome</keyword>
<feature type="non-terminal residue" evidence="1">
    <location>
        <position position="95"/>
    </location>
</feature>
<evidence type="ECO:0000313" key="1">
    <source>
        <dbReference type="EMBL" id="KAJ7189485.1"/>
    </source>
</evidence>
<reference evidence="1" key="1">
    <citation type="submission" date="2023-03" db="EMBL/GenBank/DDBJ databases">
        <title>Massive genome expansion in bonnet fungi (Mycena s.s.) driven by repeated elements and novel gene families across ecological guilds.</title>
        <authorList>
            <consortium name="Lawrence Berkeley National Laboratory"/>
            <person name="Harder C.B."/>
            <person name="Miyauchi S."/>
            <person name="Viragh M."/>
            <person name="Kuo A."/>
            <person name="Thoen E."/>
            <person name="Andreopoulos B."/>
            <person name="Lu D."/>
            <person name="Skrede I."/>
            <person name="Drula E."/>
            <person name="Henrissat B."/>
            <person name="Morin E."/>
            <person name="Kohler A."/>
            <person name="Barry K."/>
            <person name="LaButti K."/>
            <person name="Morin E."/>
            <person name="Salamov A."/>
            <person name="Lipzen A."/>
            <person name="Mereny Z."/>
            <person name="Hegedus B."/>
            <person name="Baldrian P."/>
            <person name="Stursova M."/>
            <person name="Weitz H."/>
            <person name="Taylor A."/>
            <person name="Grigoriev I.V."/>
            <person name="Nagy L.G."/>
            <person name="Martin F."/>
            <person name="Kauserud H."/>
        </authorList>
    </citation>
    <scope>NUCLEOTIDE SEQUENCE</scope>
    <source>
        <strain evidence="1">9144</strain>
    </source>
</reference>